<evidence type="ECO:0000313" key="4">
    <source>
        <dbReference type="Proteomes" id="UP000190092"/>
    </source>
</evidence>
<dbReference type="InterPro" id="IPR052350">
    <property type="entry name" value="Metallo-dep_Lactonases"/>
</dbReference>
<dbReference type="STRING" id="225324.SAMN02745126_06158"/>
<reference evidence="4" key="1">
    <citation type="submission" date="2017-02" db="EMBL/GenBank/DDBJ databases">
        <authorList>
            <person name="Varghese N."/>
            <person name="Submissions S."/>
        </authorList>
    </citation>
    <scope>NUCLEOTIDE SEQUENCE [LARGE SCALE GENOMIC DNA]</scope>
    <source>
        <strain evidence="4">ATCC 27094</strain>
    </source>
</reference>
<proteinExistence type="inferred from homology"/>
<dbReference type="EMBL" id="FUWJ01000017">
    <property type="protein sequence ID" value="SKA39176.1"/>
    <property type="molecule type" value="Genomic_DNA"/>
</dbReference>
<evidence type="ECO:0000313" key="3">
    <source>
        <dbReference type="EMBL" id="SKA39176.1"/>
    </source>
</evidence>
<dbReference type="GO" id="GO:0016787">
    <property type="term" value="F:hydrolase activity"/>
    <property type="evidence" value="ECO:0007669"/>
    <property type="project" value="UniProtKB-KW"/>
</dbReference>
<name>A0A1T4TFE4_9HYPH</name>
<dbReference type="SUPFAM" id="SSF51556">
    <property type="entry name" value="Metallo-dependent hydrolases"/>
    <property type="match status" value="1"/>
</dbReference>
<gene>
    <name evidence="3" type="ORF">SAMN02745126_06158</name>
</gene>
<accession>A0A1T4TFE4</accession>
<dbReference type="PANTHER" id="PTHR43569:SF1">
    <property type="entry name" value="BLL3371 PROTEIN"/>
    <property type="match status" value="1"/>
</dbReference>
<dbReference type="InterPro" id="IPR032466">
    <property type="entry name" value="Metal_Hydrolase"/>
</dbReference>
<evidence type="ECO:0000256" key="1">
    <source>
        <dbReference type="ARBA" id="ARBA00038310"/>
    </source>
</evidence>
<keyword evidence="4" id="KW-1185">Reference proteome</keyword>
<comment type="similarity">
    <text evidence="1">Belongs to the metallo-dependent hydrolases superfamily.</text>
</comment>
<dbReference type="RefSeq" id="WP_085937892.1">
    <property type="nucleotide sequence ID" value="NZ_FUWJ01000017.1"/>
</dbReference>
<organism evidence="3 4">
    <name type="scientific">Enhydrobacter aerosaccus</name>
    <dbReference type="NCBI Taxonomy" id="225324"/>
    <lineage>
        <taxon>Bacteria</taxon>
        <taxon>Pseudomonadati</taxon>
        <taxon>Pseudomonadota</taxon>
        <taxon>Alphaproteobacteria</taxon>
        <taxon>Hyphomicrobiales</taxon>
        <taxon>Enhydrobacter</taxon>
    </lineage>
</organism>
<feature type="domain" description="Amidohydrolase-related" evidence="2">
    <location>
        <begin position="39"/>
        <end position="348"/>
    </location>
</feature>
<dbReference type="PANTHER" id="PTHR43569">
    <property type="entry name" value="AMIDOHYDROLASE"/>
    <property type="match status" value="1"/>
</dbReference>
<evidence type="ECO:0000259" key="2">
    <source>
        <dbReference type="Pfam" id="PF04909"/>
    </source>
</evidence>
<protein>
    <submittedName>
        <fullName evidence="3">Predicted metal-dependent hydrolase, TIM-barrel fold</fullName>
    </submittedName>
</protein>
<dbReference type="AlphaFoldDB" id="A0A1T4TFE4"/>
<sequence length="351" mass="39075">MAEKQQERPMPKFGNVLDPDLDWVAKVREPALEPDLPIVDPHHHLWDRPNNHYLLPDLLADCNEGHNVVGTVFVECGSMFRASGPEEMKAVGEVEFVNGVAAMSASGQYGKTRACDGIVGHAELRIGARVRDVLEAQMRAGGRRFSGIRFSTGWDADLRVRRARTDPAEKLMYDKTWREGFAQIGKLGLTYDCWMYHPQIKEMADLASAFPDTVMVLDHVGGPLGFGPYEDHQETFRTWKAAMAELAKRPNMNIKLGGLGMPLGLYDFFKQPSPPSSETLAKAYKPWIETCIELFGAERCMFESNFPVDKITSGFGVLWNAFKRLAANASASEKKALFSGTATRVYKLALA</sequence>
<keyword evidence="3" id="KW-0378">Hydrolase</keyword>
<dbReference type="InterPro" id="IPR006680">
    <property type="entry name" value="Amidohydro-rel"/>
</dbReference>
<dbReference type="Gene3D" id="3.20.20.140">
    <property type="entry name" value="Metal-dependent hydrolases"/>
    <property type="match status" value="1"/>
</dbReference>
<dbReference type="Pfam" id="PF04909">
    <property type="entry name" value="Amidohydro_2"/>
    <property type="match status" value="1"/>
</dbReference>
<dbReference type="Proteomes" id="UP000190092">
    <property type="component" value="Unassembled WGS sequence"/>
</dbReference>